<reference evidence="6 7" key="1">
    <citation type="submission" date="2014-07" db="EMBL/GenBank/DDBJ databases">
        <title>Tepidicaulis marinum gen. nov., sp. nov., a novel marine bacterium denitrifying nitrate to nitrous oxide strictly under microaerobic conditions.</title>
        <authorList>
            <person name="Takeuchi M."/>
            <person name="Yamagishi T."/>
            <person name="Kamagata Y."/>
            <person name="Oshima K."/>
            <person name="Hattori M."/>
            <person name="Katayama T."/>
            <person name="Hanada S."/>
            <person name="Tamaki H."/>
            <person name="Marumo K."/>
            <person name="Maeda H."/>
            <person name="Nedachi M."/>
            <person name="Iwasaki W."/>
            <person name="Suwa Y."/>
            <person name="Sakata S."/>
        </authorList>
    </citation>
    <scope>NUCLEOTIDE SEQUENCE [LARGE SCALE GENOMIC DNA]</scope>
    <source>
        <strain evidence="6 7">MA2</strain>
    </source>
</reference>
<evidence type="ECO:0000256" key="3">
    <source>
        <dbReference type="ARBA" id="ARBA00022679"/>
    </source>
</evidence>
<dbReference type="PANTHER" id="PTHR43630">
    <property type="entry name" value="POLY-BETA-1,6-N-ACETYL-D-GLUCOSAMINE SYNTHASE"/>
    <property type="match status" value="1"/>
</dbReference>
<dbReference type="SUPFAM" id="SSF53448">
    <property type="entry name" value="Nucleotide-diphospho-sugar transferases"/>
    <property type="match status" value="1"/>
</dbReference>
<proteinExistence type="inferred from homology"/>
<gene>
    <name evidence="6" type="ORF">M2A_1386</name>
</gene>
<sequence length="424" mass="46153">MSDALSFIGSLDTLSLIELFWFAVLFEVPRYGLGALIIILAGMGARPQAKACANKDASLSILLAGHNEAASLRRCIEALGEQTLAQGKNPNWQIVVVDDGSTDNMSDIARALQKEGRVDEVLKLSQRGGKSAAINLAFSVCTGDIIIISDIDTTLDRDALERLLPYFDDPRVGAVGGTLEVRNAEASLVTRHQAIEYALSIGLGRRLSDLLGTLSIVSGAFGAFRRSAVEAVGGQDVEVGEDADLTMKLRRAGWRVTFAPDARALTNVPETIVDLIAQRLRWDRGLVTIWSRKFRGEFNPASASFRLSNVVALADILFFQIVLTLVFPAYLVWLWLSLGAMALPVFAATLIGYALMDGLLFMGAAFAGIGGAGRLIAYLPFYSLMQVTVMRAVRLFSIIQELVFRSSYRDPYVPGRVMDQVERV</sequence>
<evidence type="ECO:0000256" key="4">
    <source>
        <dbReference type="SAM" id="Phobius"/>
    </source>
</evidence>
<accession>A0A081BA19</accession>
<feature type="transmembrane region" description="Helical" evidence="4">
    <location>
        <begin position="360"/>
        <end position="381"/>
    </location>
</feature>
<keyword evidence="2" id="KW-0328">Glycosyltransferase</keyword>
<dbReference type="Proteomes" id="UP000028702">
    <property type="component" value="Unassembled WGS sequence"/>
</dbReference>
<dbReference type="RefSeq" id="WP_045444998.1">
    <property type="nucleotide sequence ID" value="NZ_BBIO01000006.1"/>
</dbReference>
<dbReference type="Gene3D" id="3.90.550.10">
    <property type="entry name" value="Spore Coat Polysaccharide Biosynthesis Protein SpsA, Chain A"/>
    <property type="match status" value="1"/>
</dbReference>
<keyword evidence="4" id="KW-1133">Transmembrane helix</keyword>
<keyword evidence="4" id="KW-0472">Membrane</keyword>
<evidence type="ECO:0000313" key="6">
    <source>
        <dbReference type="EMBL" id="GAK44887.1"/>
    </source>
</evidence>
<comment type="similarity">
    <text evidence="1">Belongs to the glycosyltransferase 2 family.</text>
</comment>
<dbReference type="Pfam" id="PF00535">
    <property type="entry name" value="Glycos_transf_2"/>
    <property type="match status" value="1"/>
</dbReference>
<evidence type="ECO:0000256" key="2">
    <source>
        <dbReference type="ARBA" id="ARBA00022676"/>
    </source>
</evidence>
<feature type="domain" description="Glycosyltransferase 2-like" evidence="5">
    <location>
        <begin position="60"/>
        <end position="232"/>
    </location>
</feature>
<dbReference type="InterPro" id="IPR001173">
    <property type="entry name" value="Glyco_trans_2-like"/>
</dbReference>
<name>A0A081BA19_9HYPH</name>
<feature type="transmembrane region" description="Helical" evidence="4">
    <location>
        <begin position="307"/>
        <end position="327"/>
    </location>
</feature>
<keyword evidence="7" id="KW-1185">Reference proteome</keyword>
<evidence type="ECO:0000256" key="1">
    <source>
        <dbReference type="ARBA" id="ARBA00006739"/>
    </source>
</evidence>
<dbReference type="EMBL" id="BBIO01000006">
    <property type="protein sequence ID" value="GAK44887.1"/>
    <property type="molecule type" value="Genomic_DNA"/>
</dbReference>
<dbReference type="AlphaFoldDB" id="A0A081BA19"/>
<dbReference type="InterPro" id="IPR029044">
    <property type="entry name" value="Nucleotide-diphossugar_trans"/>
</dbReference>
<dbReference type="CDD" id="cd06423">
    <property type="entry name" value="CESA_like"/>
    <property type="match status" value="1"/>
</dbReference>
<keyword evidence="4" id="KW-0812">Transmembrane</keyword>
<protein>
    <submittedName>
        <fullName evidence="6">Conserved protein</fullName>
    </submittedName>
</protein>
<dbReference type="STRING" id="1333998.M2A_1386"/>
<organism evidence="6 7">
    <name type="scientific">Tepidicaulis marinus</name>
    <dbReference type="NCBI Taxonomy" id="1333998"/>
    <lineage>
        <taxon>Bacteria</taxon>
        <taxon>Pseudomonadati</taxon>
        <taxon>Pseudomonadota</taxon>
        <taxon>Alphaproteobacteria</taxon>
        <taxon>Hyphomicrobiales</taxon>
        <taxon>Parvibaculaceae</taxon>
        <taxon>Tepidicaulis</taxon>
    </lineage>
</organism>
<evidence type="ECO:0000313" key="7">
    <source>
        <dbReference type="Proteomes" id="UP000028702"/>
    </source>
</evidence>
<keyword evidence="3" id="KW-0808">Transferase</keyword>
<dbReference type="eggNOG" id="COG1215">
    <property type="taxonomic scope" value="Bacteria"/>
</dbReference>
<feature type="transmembrane region" description="Helical" evidence="4">
    <location>
        <begin position="333"/>
        <end position="353"/>
    </location>
</feature>
<dbReference type="PANTHER" id="PTHR43630:SF1">
    <property type="entry name" value="POLY-BETA-1,6-N-ACETYL-D-GLUCOSAMINE SYNTHASE"/>
    <property type="match status" value="1"/>
</dbReference>
<dbReference type="GO" id="GO:0016757">
    <property type="term" value="F:glycosyltransferase activity"/>
    <property type="evidence" value="ECO:0007669"/>
    <property type="project" value="UniProtKB-KW"/>
</dbReference>
<evidence type="ECO:0000259" key="5">
    <source>
        <dbReference type="Pfam" id="PF00535"/>
    </source>
</evidence>
<feature type="transmembrane region" description="Helical" evidence="4">
    <location>
        <begin position="20"/>
        <end position="41"/>
    </location>
</feature>
<comment type="caution">
    <text evidence="6">The sequence shown here is derived from an EMBL/GenBank/DDBJ whole genome shotgun (WGS) entry which is preliminary data.</text>
</comment>